<feature type="compositionally biased region" description="Basic and acidic residues" evidence="2">
    <location>
        <begin position="543"/>
        <end position="554"/>
    </location>
</feature>
<evidence type="ECO:0000313" key="3">
    <source>
        <dbReference type="EMBL" id="CAK7216337.1"/>
    </source>
</evidence>
<sequence length="554" mass="62499">MIAPRQSSSPVSEESDLIILPRVTVVSVQGVKLNVSTKLLVHESRYWINRLTQHARSLHELGLHTQQQQEAHPIVLDESARGLPVTPFEFLVYCGLLRSEEQTRTAVSIGLPPPDPTHWAFFQSFAPAGMPLPSAQVLNHVSRMAVFFGRMDLALRVPLPMMSPHQYLYPLLQQQQQPRPDLRPIDYSAPSYMVVQRQREIRAEQQALERLRRDQERQEQELQEQKRRELEQQVVISWQQQQERELLWESHQQEQREREQREQDIYAKLTLHMWDDNSAELTTGHNFFDTFGPAVTVGGGVNTDFQLPASVAPSTTETVSTTTSMTMSCSKMSNDPITLPPILSPPPSYFYNQPPDPPRPRRVSFEQPALEPMEPAVLSSPPQISLSTTASLFPTVTASTTCALQPTKTARTTSRFFPRTQLPQVDASQVEVPPINSPPQFPARFQSGRAATRRHHPYHRDNDASSSTGTTVPLGGSSSQQAQQNQHAQRHRLPDYPGQFTRETRPQVTGQQQASGSASEASGVNKGKGKRKADEKVEEEGEIRDNDRDERGRK</sequence>
<dbReference type="Proteomes" id="UP001642482">
    <property type="component" value="Unassembled WGS sequence"/>
</dbReference>
<feature type="coiled-coil region" evidence="1">
    <location>
        <begin position="194"/>
        <end position="233"/>
    </location>
</feature>
<dbReference type="EMBL" id="CAWUHD010000020">
    <property type="protein sequence ID" value="CAK7216337.1"/>
    <property type="molecule type" value="Genomic_DNA"/>
</dbReference>
<feature type="compositionally biased region" description="Polar residues" evidence="2">
    <location>
        <begin position="407"/>
        <end position="427"/>
    </location>
</feature>
<feature type="compositionally biased region" description="Low complexity" evidence="2">
    <location>
        <begin position="510"/>
        <end position="523"/>
    </location>
</feature>
<proteinExistence type="predicted"/>
<name>A0ABP0B9T8_9PEZI</name>
<protein>
    <submittedName>
        <fullName evidence="3">Uncharacterized protein</fullName>
    </submittedName>
</protein>
<keyword evidence="1" id="KW-0175">Coiled coil</keyword>
<evidence type="ECO:0000313" key="4">
    <source>
        <dbReference type="Proteomes" id="UP001642482"/>
    </source>
</evidence>
<feature type="region of interest" description="Disordered" evidence="2">
    <location>
        <begin position="407"/>
        <end position="554"/>
    </location>
</feature>
<evidence type="ECO:0000256" key="1">
    <source>
        <dbReference type="SAM" id="Coils"/>
    </source>
</evidence>
<accession>A0ABP0B9T8</accession>
<gene>
    <name evidence="3" type="ORF">SEUCBS140593_002835</name>
</gene>
<feature type="compositionally biased region" description="Low complexity" evidence="2">
    <location>
        <begin position="478"/>
        <end position="487"/>
    </location>
</feature>
<keyword evidence="4" id="KW-1185">Reference proteome</keyword>
<reference evidence="3 4" key="1">
    <citation type="submission" date="2024-01" db="EMBL/GenBank/DDBJ databases">
        <authorList>
            <person name="Allen C."/>
            <person name="Tagirdzhanova G."/>
        </authorList>
    </citation>
    <scope>NUCLEOTIDE SEQUENCE [LARGE SCALE GENOMIC DNA]</scope>
</reference>
<evidence type="ECO:0000256" key="2">
    <source>
        <dbReference type="SAM" id="MobiDB-lite"/>
    </source>
</evidence>
<comment type="caution">
    <text evidence="3">The sequence shown here is derived from an EMBL/GenBank/DDBJ whole genome shotgun (WGS) entry which is preliminary data.</text>
</comment>
<organism evidence="3 4">
    <name type="scientific">Sporothrix eucalyptigena</name>
    <dbReference type="NCBI Taxonomy" id="1812306"/>
    <lineage>
        <taxon>Eukaryota</taxon>
        <taxon>Fungi</taxon>
        <taxon>Dikarya</taxon>
        <taxon>Ascomycota</taxon>
        <taxon>Pezizomycotina</taxon>
        <taxon>Sordariomycetes</taxon>
        <taxon>Sordariomycetidae</taxon>
        <taxon>Ophiostomatales</taxon>
        <taxon>Ophiostomataceae</taxon>
        <taxon>Sporothrix</taxon>
    </lineage>
</organism>